<evidence type="ECO:0000313" key="4">
    <source>
        <dbReference type="EMBL" id="MBO0904199.1"/>
    </source>
</evidence>
<evidence type="ECO:0000313" key="5">
    <source>
        <dbReference type="Proteomes" id="UP000664288"/>
    </source>
</evidence>
<reference evidence="4 5" key="1">
    <citation type="submission" date="2021-03" db="EMBL/GenBank/DDBJ databases">
        <title>Whole genome sequence of Jiella sp. MQZ13P-4.</title>
        <authorList>
            <person name="Tuo L."/>
        </authorList>
    </citation>
    <scope>NUCLEOTIDE SEQUENCE [LARGE SCALE GENOMIC DNA]</scope>
    <source>
        <strain evidence="4 5">MQZ13P-4</strain>
    </source>
</reference>
<feature type="region of interest" description="Disordered" evidence="1">
    <location>
        <begin position="333"/>
        <end position="390"/>
    </location>
</feature>
<dbReference type="Proteomes" id="UP000664288">
    <property type="component" value="Unassembled WGS sequence"/>
</dbReference>
<name>A0ABS3J3G4_9HYPH</name>
<sequence length="441" mass="43495">MEAGDGASRQGGRVGAGGVKGGRPSEEAIRNRLIDRRRSFETAEADRKVRNRLRQRLRRSAALPFLPRGGGPEGAVRIGGRIGRAMRDRPILAFCATVSLSAAILVPLALSSFEPLTGERPLPPTILGETGGPTLQKSAPSDDPQLAATTGAEAKPSIFEALEKEEASLGGRTGWKPAAPAASPGSQPTAAGANILGSTTLRQAASAGPLFAGGSKPANAAAEVATGPDAAPAISNGAPAIDPVAAALALRLPPEPAEGGGSAATPDPLTTGGIAPTAGDAATADTMQAASANAAATVDAAGTAGNFVAVSPSILIASGRPVAATGAATEIGANPASDPAADAAGAEPAAEAGGGSDEAPPRSDDAAPANREAALSPAAKGSATASVNMRAEPTNDGRIVAILAKGDPVTVVSCKGWCEVETAAGQKGYVYEKFIARETKG</sequence>
<keyword evidence="2" id="KW-1133">Transmembrane helix</keyword>
<keyword evidence="5" id="KW-1185">Reference proteome</keyword>
<feature type="compositionally biased region" description="Gly residues" evidence="1">
    <location>
        <begin position="12"/>
        <end position="21"/>
    </location>
</feature>
<organism evidence="4 5">
    <name type="scientific">Jiella sonneratiae</name>
    <dbReference type="NCBI Taxonomy" id="2816856"/>
    <lineage>
        <taxon>Bacteria</taxon>
        <taxon>Pseudomonadati</taxon>
        <taxon>Pseudomonadota</taxon>
        <taxon>Alphaproteobacteria</taxon>
        <taxon>Hyphomicrobiales</taxon>
        <taxon>Aurantimonadaceae</taxon>
        <taxon>Jiella</taxon>
    </lineage>
</organism>
<feature type="region of interest" description="Disordered" evidence="1">
    <location>
        <begin position="122"/>
        <end position="150"/>
    </location>
</feature>
<feature type="region of interest" description="Disordered" evidence="1">
    <location>
        <begin position="1"/>
        <end position="30"/>
    </location>
</feature>
<dbReference type="SMART" id="SM00287">
    <property type="entry name" value="SH3b"/>
    <property type="match status" value="1"/>
</dbReference>
<dbReference type="EMBL" id="JAFMPY010000009">
    <property type="protein sequence ID" value="MBO0904199.1"/>
    <property type="molecule type" value="Genomic_DNA"/>
</dbReference>
<dbReference type="RefSeq" id="WP_207350835.1">
    <property type="nucleotide sequence ID" value="NZ_JAFMPY010000009.1"/>
</dbReference>
<comment type="caution">
    <text evidence="4">The sequence shown here is derived from an EMBL/GenBank/DDBJ whole genome shotgun (WGS) entry which is preliminary data.</text>
</comment>
<feature type="transmembrane region" description="Helical" evidence="2">
    <location>
        <begin position="91"/>
        <end position="110"/>
    </location>
</feature>
<evidence type="ECO:0000256" key="2">
    <source>
        <dbReference type="SAM" id="Phobius"/>
    </source>
</evidence>
<keyword evidence="2" id="KW-0472">Membrane</keyword>
<dbReference type="Pfam" id="PF08239">
    <property type="entry name" value="SH3_3"/>
    <property type="match status" value="1"/>
</dbReference>
<dbReference type="PROSITE" id="PS51781">
    <property type="entry name" value="SH3B"/>
    <property type="match status" value="1"/>
</dbReference>
<dbReference type="InterPro" id="IPR003646">
    <property type="entry name" value="SH3-like_bac-type"/>
</dbReference>
<dbReference type="Gene3D" id="2.30.30.40">
    <property type="entry name" value="SH3 Domains"/>
    <property type="match status" value="1"/>
</dbReference>
<feature type="compositionally biased region" description="Low complexity" evidence="1">
    <location>
        <begin position="333"/>
        <end position="351"/>
    </location>
</feature>
<feature type="region of interest" description="Disordered" evidence="1">
    <location>
        <begin position="253"/>
        <end position="278"/>
    </location>
</feature>
<keyword evidence="2" id="KW-0812">Transmembrane</keyword>
<proteinExistence type="predicted"/>
<accession>A0ABS3J3G4</accession>
<feature type="compositionally biased region" description="Low complexity" evidence="1">
    <location>
        <begin position="177"/>
        <end position="193"/>
    </location>
</feature>
<evidence type="ECO:0000256" key="1">
    <source>
        <dbReference type="SAM" id="MobiDB-lite"/>
    </source>
</evidence>
<feature type="compositionally biased region" description="Low complexity" evidence="1">
    <location>
        <begin position="1"/>
        <end position="11"/>
    </location>
</feature>
<gene>
    <name evidence="4" type="ORF">J1C47_11135</name>
</gene>
<protein>
    <submittedName>
        <fullName evidence="4">SH3 domain-containing protein</fullName>
    </submittedName>
</protein>
<feature type="region of interest" description="Disordered" evidence="1">
    <location>
        <begin position="169"/>
        <end position="193"/>
    </location>
</feature>
<feature type="domain" description="SH3b" evidence="3">
    <location>
        <begin position="376"/>
        <end position="439"/>
    </location>
</feature>
<evidence type="ECO:0000259" key="3">
    <source>
        <dbReference type="PROSITE" id="PS51781"/>
    </source>
</evidence>